<dbReference type="RefSeq" id="WP_382384782.1">
    <property type="nucleotide sequence ID" value="NZ_JBHMEZ010000032.1"/>
</dbReference>
<reference evidence="1 2" key="1">
    <citation type="submission" date="2024-09" db="EMBL/GenBank/DDBJ databases">
        <authorList>
            <person name="Sun Q."/>
            <person name="Mori K."/>
        </authorList>
    </citation>
    <scope>NUCLEOTIDE SEQUENCE [LARGE SCALE GENOMIC DNA]</scope>
    <source>
        <strain evidence="1 2">CECT 8286</strain>
    </source>
</reference>
<name>A0ABV5F6L4_9FLAO</name>
<accession>A0ABV5F6L4</accession>
<evidence type="ECO:0000313" key="1">
    <source>
        <dbReference type="EMBL" id="MFB9055083.1"/>
    </source>
</evidence>
<protein>
    <submittedName>
        <fullName evidence="1">Uncharacterized protein</fullName>
    </submittedName>
</protein>
<keyword evidence="2" id="KW-1185">Reference proteome</keyword>
<dbReference type="EMBL" id="JBHMEZ010000032">
    <property type="protein sequence ID" value="MFB9055083.1"/>
    <property type="molecule type" value="Genomic_DNA"/>
</dbReference>
<proteinExistence type="predicted"/>
<evidence type="ECO:0000313" key="2">
    <source>
        <dbReference type="Proteomes" id="UP001589605"/>
    </source>
</evidence>
<gene>
    <name evidence="1" type="ORF">ACFFVB_18525</name>
</gene>
<dbReference type="Proteomes" id="UP001589605">
    <property type="component" value="Unassembled WGS sequence"/>
</dbReference>
<comment type="caution">
    <text evidence="1">The sequence shown here is derived from an EMBL/GenBank/DDBJ whole genome shotgun (WGS) entry which is preliminary data.</text>
</comment>
<organism evidence="1 2">
    <name type="scientific">Formosa undariae</name>
    <dbReference type="NCBI Taxonomy" id="1325436"/>
    <lineage>
        <taxon>Bacteria</taxon>
        <taxon>Pseudomonadati</taxon>
        <taxon>Bacteroidota</taxon>
        <taxon>Flavobacteriia</taxon>
        <taxon>Flavobacteriales</taxon>
        <taxon>Flavobacteriaceae</taxon>
        <taxon>Formosa</taxon>
    </lineage>
</organism>
<sequence>MPINNECQITDWLTNLSDFFPPEDIEMITSELLNVFLHSDVANSKKKRQKVYYFLEQIKKLKDIKPT</sequence>